<dbReference type="GO" id="GO:0008270">
    <property type="term" value="F:zinc ion binding"/>
    <property type="evidence" value="ECO:0007669"/>
    <property type="project" value="UniProtKB-KW"/>
</dbReference>
<dbReference type="Pfam" id="PF01424">
    <property type="entry name" value="R3H"/>
    <property type="match status" value="1"/>
</dbReference>
<dbReference type="CDD" id="cd02325">
    <property type="entry name" value="R3H"/>
    <property type="match status" value="1"/>
</dbReference>
<dbReference type="InterPro" id="IPR036236">
    <property type="entry name" value="Znf_C2H2_sf"/>
</dbReference>
<comment type="caution">
    <text evidence="5">The sequence shown here is derived from an EMBL/GenBank/DDBJ whole genome shotgun (WGS) entry which is preliminary data.</text>
</comment>
<dbReference type="SUPFAM" id="SSF82708">
    <property type="entry name" value="R3H domain"/>
    <property type="match status" value="1"/>
</dbReference>
<evidence type="ECO:0000259" key="4">
    <source>
        <dbReference type="PROSITE" id="PS51061"/>
    </source>
</evidence>
<evidence type="ECO:0000259" key="3">
    <source>
        <dbReference type="PROSITE" id="PS50157"/>
    </source>
</evidence>
<dbReference type="SMART" id="SM00393">
    <property type="entry name" value="R3H"/>
    <property type="match status" value="1"/>
</dbReference>
<accession>A0A9P4UN00</accession>
<feature type="compositionally biased region" description="Polar residues" evidence="2">
    <location>
        <begin position="308"/>
        <end position="317"/>
    </location>
</feature>
<feature type="domain" description="R3H" evidence="4">
    <location>
        <begin position="166"/>
        <end position="229"/>
    </location>
</feature>
<keyword evidence="1" id="KW-0862">Zinc</keyword>
<keyword evidence="1" id="KW-0863">Zinc-finger</keyword>
<feature type="compositionally biased region" description="Low complexity" evidence="2">
    <location>
        <begin position="258"/>
        <end position="267"/>
    </location>
</feature>
<dbReference type="AlphaFoldDB" id="A0A9P4UN00"/>
<dbReference type="InterPro" id="IPR036867">
    <property type="entry name" value="R3H_dom_sf"/>
</dbReference>
<evidence type="ECO:0000313" key="6">
    <source>
        <dbReference type="Proteomes" id="UP000799441"/>
    </source>
</evidence>
<dbReference type="PROSITE" id="PS50157">
    <property type="entry name" value="ZINC_FINGER_C2H2_2"/>
    <property type="match status" value="1"/>
</dbReference>
<dbReference type="Proteomes" id="UP000799441">
    <property type="component" value="Unassembled WGS sequence"/>
</dbReference>
<keyword evidence="1" id="KW-0479">Metal-binding</keyword>
<feature type="compositionally biased region" description="Polar residues" evidence="2">
    <location>
        <begin position="244"/>
        <end position="257"/>
    </location>
</feature>
<reference evidence="5" key="1">
    <citation type="journal article" date="2020" name="Stud. Mycol.">
        <title>101 Dothideomycetes genomes: a test case for predicting lifestyles and emergence of pathogens.</title>
        <authorList>
            <person name="Haridas S."/>
            <person name="Albert R."/>
            <person name="Binder M."/>
            <person name="Bloem J."/>
            <person name="Labutti K."/>
            <person name="Salamov A."/>
            <person name="Andreopoulos B."/>
            <person name="Baker S."/>
            <person name="Barry K."/>
            <person name="Bills G."/>
            <person name="Bluhm B."/>
            <person name="Cannon C."/>
            <person name="Castanera R."/>
            <person name="Culley D."/>
            <person name="Daum C."/>
            <person name="Ezra D."/>
            <person name="Gonzalez J."/>
            <person name="Henrissat B."/>
            <person name="Kuo A."/>
            <person name="Liang C."/>
            <person name="Lipzen A."/>
            <person name="Lutzoni F."/>
            <person name="Magnuson J."/>
            <person name="Mondo S."/>
            <person name="Nolan M."/>
            <person name="Ohm R."/>
            <person name="Pangilinan J."/>
            <person name="Park H.-J."/>
            <person name="Ramirez L."/>
            <person name="Alfaro M."/>
            <person name="Sun H."/>
            <person name="Tritt A."/>
            <person name="Yoshinaga Y."/>
            <person name="Zwiers L.-H."/>
            <person name="Turgeon B."/>
            <person name="Goodwin S."/>
            <person name="Spatafora J."/>
            <person name="Crous P."/>
            <person name="Grigoriev I."/>
        </authorList>
    </citation>
    <scope>NUCLEOTIDE SEQUENCE</scope>
    <source>
        <strain evidence="5">CBS 116435</strain>
    </source>
</reference>
<keyword evidence="6" id="KW-1185">Reference proteome</keyword>
<feature type="region of interest" description="Disordered" evidence="2">
    <location>
        <begin position="242"/>
        <end position="267"/>
    </location>
</feature>
<organism evidence="5 6">
    <name type="scientific">Polychaeton citri CBS 116435</name>
    <dbReference type="NCBI Taxonomy" id="1314669"/>
    <lineage>
        <taxon>Eukaryota</taxon>
        <taxon>Fungi</taxon>
        <taxon>Dikarya</taxon>
        <taxon>Ascomycota</taxon>
        <taxon>Pezizomycotina</taxon>
        <taxon>Dothideomycetes</taxon>
        <taxon>Dothideomycetidae</taxon>
        <taxon>Capnodiales</taxon>
        <taxon>Capnodiaceae</taxon>
        <taxon>Polychaeton</taxon>
    </lineage>
</organism>
<evidence type="ECO:0000256" key="2">
    <source>
        <dbReference type="SAM" id="MobiDB-lite"/>
    </source>
</evidence>
<dbReference type="SMART" id="SM00355">
    <property type="entry name" value="ZnF_C2H2"/>
    <property type="match status" value="2"/>
</dbReference>
<feature type="region of interest" description="Disordered" evidence="2">
    <location>
        <begin position="303"/>
        <end position="324"/>
    </location>
</feature>
<evidence type="ECO:0008006" key="7">
    <source>
        <dbReference type="Google" id="ProtNLM"/>
    </source>
</evidence>
<dbReference type="PROSITE" id="PS51061">
    <property type="entry name" value="R3H"/>
    <property type="match status" value="1"/>
</dbReference>
<dbReference type="GO" id="GO:0003676">
    <property type="term" value="F:nucleic acid binding"/>
    <property type="evidence" value="ECO:0007669"/>
    <property type="project" value="UniProtKB-UniRule"/>
</dbReference>
<evidence type="ECO:0000313" key="5">
    <source>
        <dbReference type="EMBL" id="KAF2720164.1"/>
    </source>
</evidence>
<dbReference type="PROSITE" id="PS00028">
    <property type="entry name" value="ZINC_FINGER_C2H2_1"/>
    <property type="match status" value="2"/>
</dbReference>
<protein>
    <recommendedName>
        <fullName evidence="7">C2H2-type domain-containing protein</fullName>
    </recommendedName>
</protein>
<dbReference type="InterPro" id="IPR001374">
    <property type="entry name" value="R3H_dom"/>
</dbReference>
<dbReference type="Gene3D" id="3.30.1370.50">
    <property type="entry name" value="R3H-like domain"/>
    <property type="match status" value="1"/>
</dbReference>
<proteinExistence type="predicted"/>
<feature type="domain" description="C2H2-type" evidence="3">
    <location>
        <begin position="331"/>
        <end position="358"/>
    </location>
</feature>
<dbReference type="Gene3D" id="3.30.160.60">
    <property type="entry name" value="Classic Zinc Finger"/>
    <property type="match status" value="1"/>
</dbReference>
<dbReference type="SUPFAM" id="SSF57667">
    <property type="entry name" value="beta-beta-alpha zinc fingers"/>
    <property type="match status" value="1"/>
</dbReference>
<dbReference type="InterPro" id="IPR013087">
    <property type="entry name" value="Znf_C2H2_type"/>
</dbReference>
<name>A0A9P4UN00_9PEZI</name>
<evidence type="ECO:0000256" key="1">
    <source>
        <dbReference type="PROSITE-ProRule" id="PRU00042"/>
    </source>
</evidence>
<dbReference type="EMBL" id="MU003802">
    <property type="protein sequence ID" value="KAF2720164.1"/>
    <property type="molecule type" value="Genomic_DNA"/>
</dbReference>
<gene>
    <name evidence="5" type="ORF">K431DRAFT_286012</name>
</gene>
<dbReference type="OrthoDB" id="8922241at2759"/>
<sequence length="393" mass="44148">MTSNASSRFGRSRVASVQRLNSNTIHPSQLQLRLTPQQQWQCQNFQDPDIRPSVDAFASFIDDHWSLYDFEHADLPAFGEDILSQAQDVGKALQHQPQDSQQASTNVNSAPMVDWMDYNTLVSQSLSNTIAPVVQESQAGQDVSMYADNASDVESDQSWDEEGGWAAFRAILKKQLQDFAADRNKTSLPINPLPRNQRVIVHTIADTYGFSHRSHGQGKMRSMTIYKSSSWENPFSPVLVEDGGSSTKLNPSYSSPQSGPLRRNSSFSSSLLPRTFSGKTLASLAESSSFDFSLDTSMTNASTAATTFPSSETTSNTSKKRRRNPKIVGGYHCNICDKAFDRECERVKHERYHLEDEQRPHRCEFCPKGYLLLKDLRSHLEKAHDVKTAKFFF</sequence>